<proteinExistence type="predicted"/>
<dbReference type="AlphaFoldDB" id="X1E1D1"/>
<name>X1E1D1_9ZZZZ</name>
<evidence type="ECO:0000313" key="1">
    <source>
        <dbReference type="EMBL" id="GAH10959.1"/>
    </source>
</evidence>
<feature type="non-terminal residue" evidence="1">
    <location>
        <position position="80"/>
    </location>
</feature>
<accession>X1E1D1</accession>
<dbReference type="EMBL" id="BART01039133">
    <property type="protein sequence ID" value="GAH10959.1"/>
    <property type="molecule type" value="Genomic_DNA"/>
</dbReference>
<comment type="caution">
    <text evidence="1">The sequence shown here is derived from an EMBL/GenBank/DDBJ whole genome shotgun (WGS) entry which is preliminary data.</text>
</comment>
<sequence>MFNEDLEKNRLKILNFNSKVSIVENPEKLDEKVRIPLTPIQIDAFLLYNLYTVLYPRFISEQQNNLDIVVSDFDIDNIVF</sequence>
<organism evidence="1">
    <name type="scientific">marine sediment metagenome</name>
    <dbReference type="NCBI Taxonomy" id="412755"/>
    <lineage>
        <taxon>unclassified sequences</taxon>
        <taxon>metagenomes</taxon>
        <taxon>ecological metagenomes</taxon>
    </lineage>
</organism>
<protein>
    <submittedName>
        <fullName evidence="1">Uncharacterized protein</fullName>
    </submittedName>
</protein>
<reference evidence="1" key="1">
    <citation type="journal article" date="2014" name="Front. Microbiol.">
        <title>High frequency of phylogenetically diverse reductive dehalogenase-homologous genes in deep subseafloor sedimentary metagenomes.</title>
        <authorList>
            <person name="Kawai M."/>
            <person name="Futagami T."/>
            <person name="Toyoda A."/>
            <person name="Takaki Y."/>
            <person name="Nishi S."/>
            <person name="Hori S."/>
            <person name="Arai W."/>
            <person name="Tsubouchi T."/>
            <person name="Morono Y."/>
            <person name="Uchiyama I."/>
            <person name="Ito T."/>
            <person name="Fujiyama A."/>
            <person name="Inagaki F."/>
            <person name="Takami H."/>
        </authorList>
    </citation>
    <scope>NUCLEOTIDE SEQUENCE</scope>
    <source>
        <strain evidence="1">Expedition CK06-06</strain>
    </source>
</reference>
<gene>
    <name evidence="1" type="ORF">S01H4_64493</name>
</gene>